<accession>A0A510UPG3</accession>
<feature type="transmembrane region" description="Helical" evidence="2">
    <location>
        <begin position="196"/>
        <end position="218"/>
    </location>
</feature>
<protein>
    <recommendedName>
        <fullName evidence="5">DUF2306 domain-containing protein</fullName>
    </recommendedName>
</protein>
<dbReference type="RefSeq" id="WP_146804839.1">
    <property type="nucleotide sequence ID" value="NZ_BJUA01000001.1"/>
</dbReference>
<keyword evidence="4" id="KW-1185">Reference proteome</keyword>
<feature type="transmembrane region" description="Helical" evidence="2">
    <location>
        <begin position="130"/>
        <end position="150"/>
    </location>
</feature>
<keyword evidence="2" id="KW-1133">Transmembrane helix</keyword>
<feature type="transmembrane region" description="Helical" evidence="2">
    <location>
        <begin position="230"/>
        <end position="254"/>
    </location>
</feature>
<dbReference type="AlphaFoldDB" id="A0A510UPG3"/>
<evidence type="ECO:0008006" key="5">
    <source>
        <dbReference type="Google" id="ProtNLM"/>
    </source>
</evidence>
<comment type="caution">
    <text evidence="3">The sequence shown here is derived from an EMBL/GenBank/DDBJ whole genome shotgun (WGS) entry which is preliminary data.</text>
</comment>
<dbReference type="InterPro" id="IPR018750">
    <property type="entry name" value="DUF2306_membrane"/>
</dbReference>
<evidence type="ECO:0000313" key="4">
    <source>
        <dbReference type="Proteomes" id="UP000321386"/>
    </source>
</evidence>
<evidence type="ECO:0000313" key="3">
    <source>
        <dbReference type="EMBL" id="GEK16548.1"/>
    </source>
</evidence>
<keyword evidence="2" id="KW-0812">Transmembrane</keyword>
<feature type="region of interest" description="Disordered" evidence="1">
    <location>
        <begin position="1"/>
        <end position="41"/>
    </location>
</feature>
<dbReference type="Proteomes" id="UP000321386">
    <property type="component" value="Unassembled WGS sequence"/>
</dbReference>
<evidence type="ECO:0000256" key="1">
    <source>
        <dbReference type="SAM" id="MobiDB-lite"/>
    </source>
</evidence>
<organism evidence="3 4">
    <name type="scientific">Cellulomonas persica</name>
    <dbReference type="NCBI Taxonomy" id="76861"/>
    <lineage>
        <taxon>Bacteria</taxon>
        <taxon>Bacillati</taxon>
        <taxon>Actinomycetota</taxon>
        <taxon>Actinomycetes</taxon>
        <taxon>Micrococcales</taxon>
        <taxon>Cellulomonadaceae</taxon>
        <taxon>Cellulomonas</taxon>
    </lineage>
</organism>
<reference evidence="3 4" key="1">
    <citation type="submission" date="2019-07" db="EMBL/GenBank/DDBJ databases">
        <title>Whole genome shotgun sequence of Cellulomonas persica NBRC 101101.</title>
        <authorList>
            <person name="Hosoyama A."/>
            <person name="Uohara A."/>
            <person name="Ohji S."/>
            <person name="Ichikawa N."/>
        </authorList>
    </citation>
    <scope>NUCLEOTIDE SEQUENCE [LARGE SCALE GENOMIC DNA]</scope>
    <source>
        <strain evidence="3 4">NBRC 101101</strain>
    </source>
</reference>
<proteinExistence type="predicted"/>
<dbReference type="OrthoDB" id="4698148at2"/>
<name>A0A510UPG3_9CELL</name>
<keyword evidence="2" id="KW-0472">Membrane</keyword>
<feature type="transmembrane region" description="Helical" evidence="2">
    <location>
        <begin position="98"/>
        <end position="118"/>
    </location>
</feature>
<feature type="compositionally biased region" description="Low complexity" evidence="1">
    <location>
        <begin position="29"/>
        <end position="38"/>
    </location>
</feature>
<feature type="transmembrane region" description="Helical" evidence="2">
    <location>
        <begin position="48"/>
        <end position="69"/>
    </location>
</feature>
<dbReference type="EMBL" id="BJUA01000001">
    <property type="protein sequence ID" value="GEK16548.1"/>
    <property type="molecule type" value="Genomic_DNA"/>
</dbReference>
<sequence length="291" mass="30498">MHERRPTTPTTDPGPADTSLAAPGRIATRPAEPGAGDARPARRRPARLSFVALGLAALAIALISISTYAQGTLRELAADDAGLASAYADEPALVQGALYVHIAASAFALVAGLPQLSARLRRRAPRGHRVLGRAYLVAVGVGAASSLVILPANSAGFVGVFGFGTLAFLWVGSGTRALLAIRRGDVASHEAWMLRTYALTFAAVTLRTWTGVLIAVQLPGAGPDPDAEALFMHAYAAVPFLCWLPNVVVAEWLIRRRGLPAYRLSASPTPRRTARQDATVGLVVPVAARHA</sequence>
<feature type="transmembrane region" description="Helical" evidence="2">
    <location>
        <begin position="156"/>
        <end position="175"/>
    </location>
</feature>
<evidence type="ECO:0000256" key="2">
    <source>
        <dbReference type="SAM" id="Phobius"/>
    </source>
</evidence>
<dbReference type="Pfam" id="PF10067">
    <property type="entry name" value="DUF2306"/>
    <property type="match status" value="1"/>
</dbReference>
<feature type="compositionally biased region" description="Low complexity" evidence="1">
    <location>
        <begin position="7"/>
        <end position="18"/>
    </location>
</feature>
<gene>
    <name evidence="3" type="ORF">CPE01_02810</name>
</gene>